<keyword evidence="2" id="KW-1185">Reference proteome</keyword>
<dbReference type="Proteomes" id="UP000693970">
    <property type="component" value="Unassembled WGS sequence"/>
</dbReference>
<name>A0A9K3LWZ2_9STRA</name>
<evidence type="ECO:0000313" key="2">
    <source>
        <dbReference type="Proteomes" id="UP000693970"/>
    </source>
</evidence>
<proteinExistence type="predicted"/>
<reference evidence="1" key="2">
    <citation type="submission" date="2021-04" db="EMBL/GenBank/DDBJ databases">
        <authorList>
            <person name="Podell S."/>
        </authorList>
    </citation>
    <scope>NUCLEOTIDE SEQUENCE</scope>
    <source>
        <strain evidence="1">Hildebrandi</strain>
    </source>
</reference>
<gene>
    <name evidence="1" type="ORF">IV203_027385</name>
</gene>
<accession>A0A9K3LWZ2</accession>
<sequence length="88" mass="9345">MMSPRQMSETASEDALESIFTPAMIPKMFAPFKGLGAGCMLPSSWSPHVIRQAGFSSATSCFGNGAGTLHKSFLGSHLTVSLIPLLRD</sequence>
<dbReference type="AlphaFoldDB" id="A0A9K3LWZ2"/>
<comment type="caution">
    <text evidence="1">The sequence shown here is derived from an EMBL/GenBank/DDBJ whole genome shotgun (WGS) entry which is preliminary data.</text>
</comment>
<reference evidence="1" key="1">
    <citation type="journal article" date="2021" name="Sci. Rep.">
        <title>Diploid genomic architecture of Nitzschia inconspicua, an elite biomass production diatom.</title>
        <authorList>
            <person name="Oliver A."/>
            <person name="Podell S."/>
            <person name="Pinowska A."/>
            <person name="Traller J.C."/>
            <person name="Smith S.R."/>
            <person name="McClure R."/>
            <person name="Beliaev A."/>
            <person name="Bohutskyi P."/>
            <person name="Hill E.A."/>
            <person name="Rabines A."/>
            <person name="Zheng H."/>
            <person name="Allen L.Z."/>
            <person name="Kuo A."/>
            <person name="Grigoriev I.V."/>
            <person name="Allen A.E."/>
            <person name="Hazlebeck D."/>
            <person name="Allen E.E."/>
        </authorList>
    </citation>
    <scope>NUCLEOTIDE SEQUENCE</scope>
    <source>
        <strain evidence="1">Hildebrandi</strain>
    </source>
</reference>
<dbReference type="EMBL" id="JAGRRH010000005">
    <property type="protein sequence ID" value="KAG7369639.1"/>
    <property type="molecule type" value="Genomic_DNA"/>
</dbReference>
<protein>
    <submittedName>
        <fullName evidence="1">Uncharacterized protein</fullName>
    </submittedName>
</protein>
<evidence type="ECO:0000313" key="1">
    <source>
        <dbReference type="EMBL" id="KAG7369639.1"/>
    </source>
</evidence>
<organism evidence="1 2">
    <name type="scientific">Nitzschia inconspicua</name>
    <dbReference type="NCBI Taxonomy" id="303405"/>
    <lineage>
        <taxon>Eukaryota</taxon>
        <taxon>Sar</taxon>
        <taxon>Stramenopiles</taxon>
        <taxon>Ochrophyta</taxon>
        <taxon>Bacillariophyta</taxon>
        <taxon>Bacillariophyceae</taxon>
        <taxon>Bacillariophycidae</taxon>
        <taxon>Bacillariales</taxon>
        <taxon>Bacillariaceae</taxon>
        <taxon>Nitzschia</taxon>
    </lineage>
</organism>